<feature type="compositionally biased region" description="Low complexity" evidence="1">
    <location>
        <begin position="617"/>
        <end position="635"/>
    </location>
</feature>
<proteinExistence type="predicted"/>
<reference evidence="3 4" key="1">
    <citation type="journal article" date="2018" name="Biotechnol. Biofuels">
        <title>Integrative visual omics of the white-rot fungus Polyporus brumalis exposes the biotechnological potential of its oxidative enzymes for delignifying raw plant biomass.</title>
        <authorList>
            <person name="Miyauchi S."/>
            <person name="Rancon A."/>
            <person name="Drula E."/>
            <person name="Hage H."/>
            <person name="Chaduli D."/>
            <person name="Favel A."/>
            <person name="Grisel S."/>
            <person name="Henrissat B."/>
            <person name="Herpoel-Gimbert I."/>
            <person name="Ruiz-Duenas F.J."/>
            <person name="Chevret D."/>
            <person name="Hainaut M."/>
            <person name="Lin J."/>
            <person name="Wang M."/>
            <person name="Pangilinan J."/>
            <person name="Lipzen A."/>
            <person name="Lesage-Meessen L."/>
            <person name="Navarro D."/>
            <person name="Riley R."/>
            <person name="Grigoriev I.V."/>
            <person name="Zhou S."/>
            <person name="Raouche S."/>
            <person name="Rosso M.N."/>
        </authorList>
    </citation>
    <scope>NUCLEOTIDE SEQUENCE [LARGE SCALE GENOMIC DNA]</scope>
    <source>
        <strain evidence="3 4">BRFM 1820</strain>
    </source>
</reference>
<gene>
    <name evidence="3" type="ORF">OH76DRAFT_1403825</name>
</gene>
<evidence type="ECO:0000313" key="4">
    <source>
        <dbReference type="Proteomes" id="UP000256964"/>
    </source>
</evidence>
<sequence>MHRKIVVLEYSTFLEKFLSHPSSRRSSKSFLSGIMTPTTENDMYNALPEALNKSGICPGFTFVATPHGADGADPTKQAVDCGMYKTGFAPQASDGSYARVDWSRLELAIECKTHWIEQDPFDPEAQDDEPTAQKRQDALGQILSYAELVFKYQQRTWHFMIILLGDFARIVRFDRSTIFATNKFNYKTNEHMLTDFIWRYSRCTSVARGHDPTATRIERGDKFWNAMIAKKGTDPNPTDHVQKLFYESLDEAWPWWQLEVQVEPPSGKPRTRLHCTRKFLVGKPHFQASGVTGRGTRGYVALPLNNSGRVCEPFVYLKDAWRVDHTGIEKEGDTLHELNQADVPYVPTLICHGDLKGPEQTTDWRSLWKEYYPDADDDECPLKRHQHYRLVVKQVGKPLTEFGPGSDDLVMAIGCVLAAHAAAYRLGIIHRDISAGNMLLYKDDDGEWYGLLNDWELSKRHDIDYGDSRQPDRTGTWQFMSVHASNNESRRIILPDELESIFHVLLYLAVRFLPHNLSDENVGQFLHDYFDGYSPHATGYRCSAAKREAIKTGMINLDAYNGDQDPDKLTLRFGFDPSGPPLLPLPPSTDARQVTPSPHERAGTPSEPETRSSGSFSPVLHSSTSWHSSSTVLSSGHPPPPDDDPVPVLPPPQEKPAALKRTHPLNDIVEELLTWFKAYYALDNLVAESSKEAPALENTRIPSQSNRIKKMRQKAASRSTSSLVSMAAAQANSKPVTAARLETAAKIEEYRKLADNLTSHDPFIALIDRSLDQPWPENDKGEDKKPKGGFAPRKDQVAAASEAVASSKKRPLEEKDAKKERAQPAKRRKASVEA</sequence>
<name>A0A371D9Q7_9APHY</name>
<evidence type="ECO:0000259" key="2">
    <source>
        <dbReference type="Pfam" id="PF17667"/>
    </source>
</evidence>
<dbReference type="Gene3D" id="1.10.510.10">
    <property type="entry name" value="Transferase(Phosphotransferase) domain 1"/>
    <property type="match status" value="1"/>
</dbReference>
<feature type="region of interest" description="Disordered" evidence="1">
    <location>
        <begin position="768"/>
        <end position="834"/>
    </location>
</feature>
<dbReference type="Proteomes" id="UP000256964">
    <property type="component" value="Unassembled WGS sequence"/>
</dbReference>
<feature type="domain" description="Fungal-type protein kinase" evidence="2">
    <location>
        <begin position="130"/>
        <end position="508"/>
    </location>
</feature>
<dbReference type="AlphaFoldDB" id="A0A371D9Q7"/>
<dbReference type="PROSITE" id="PS00109">
    <property type="entry name" value="PROTEIN_KINASE_TYR"/>
    <property type="match status" value="1"/>
</dbReference>
<feature type="region of interest" description="Disordered" evidence="1">
    <location>
        <begin position="568"/>
        <end position="662"/>
    </location>
</feature>
<dbReference type="Pfam" id="PF17667">
    <property type="entry name" value="Pkinase_fungal"/>
    <property type="match status" value="1"/>
</dbReference>
<dbReference type="GO" id="GO:0004672">
    <property type="term" value="F:protein kinase activity"/>
    <property type="evidence" value="ECO:0007669"/>
    <property type="project" value="InterPro"/>
</dbReference>
<feature type="compositionally biased region" description="Basic and acidic residues" evidence="1">
    <location>
        <begin position="810"/>
        <end position="823"/>
    </location>
</feature>
<feature type="compositionally biased region" description="Basic and acidic residues" evidence="1">
    <location>
        <begin position="777"/>
        <end position="796"/>
    </location>
</feature>
<dbReference type="InterPro" id="IPR011009">
    <property type="entry name" value="Kinase-like_dom_sf"/>
</dbReference>
<feature type="compositionally biased region" description="Basic residues" evidence="1">
    <location>
        <begin position="824"/>
        <end position="834"/>
    </location>
</feature>
<dbReference type="InterPro" id="IPR040976">
    <property type="entry name" value="Pkinase_fungal"/>
</dbReference>
<keyword evidence="4" id="KW-1185">Reference proteome</keyword>
<evidence type="ECO:0000313" key="3">
    <source>
        <dbReference type="EMBL" id="RDX49263.1"/>
    </source>
</evidence>
<accession>A0A371D9Q7</accession>
<dbReference type="OrthoDB" id="2739517at2759"/>
<feature type="compositionally biased region" description="Low complexity" evidence="1">
    <location>
        <begin position="797"/>
        <end position="806"/>
    </location>
</feature>
<feature type="compositionally biased region" description="Pro residues" evidence="1">
    <location>
        <begin position="578"/>
        <end position="587"/>
    </location>
</feature>
<organism evidence="3 4">
    <name type="scientific">Lentinus brumalis</name>
    <dbReference type="NCBI Taxonomy" id="2498619"/>
    <lineage>
        <taxon>Eukaryota</taxon>
        <taxon>Fungi</taxon>
        <taxon>Dikarya</taxon>
        <taxon>Basidiomycota</taxon>
        <taxon>Agaricomycotina</taxon>
        <taxon>Agaricomycetes</taxon>
        <taxon>Polyporales</taxon>
        <taxon>Polyporaceae</taxon>
        <taxon>Lentinus</taxon>
    </lineage>
</organism>
<dbReference type="EMBL" id="KZ857406">
    <property type="protein sequence ID" value="RDX49263.1"/>
    <property type="molecule type" value="Genomic_DNA"/>
</dbReference>
<protein>
    <recommendedName>
        <fullName evidence="2">Fungal-type protein kinase domain-containing protein</fullName>
    </recommendedName>
</protein>
<dbReference type="STRING" id="139420.A0A371D9Q7"/>
<evidence type="ECO:0000256" key="1">
    <source>
        <dbReference type="SAM" id="MobiDB-lite"/>
    </source>
</evidence>
<dbReference type="PANTHER" id="PTHR38248:SF2">
    <property type="entry name" value="FUNK1 11"/>
    <property type="match status" value="1"/>
</dbReference>
<dbReference type="SUPFAM" id="SSF56112">
    <property type="entry name" value="Protein kinase-like (PK-like)"/>
    <property type="match status" value="1"/>
</dbReference>
<dbReference type="InterPro" id="IPR008266">
    <property type="entry name" value="Tyr_kinase_AS"/>
</dbReference>
<dbReference type="PANTHER" id="PTHR38248">
    <property type="entry name" value="FUNK1 6"/>
    <property type="match status" value="1"/>
</dbReference>